<feature type="compositionally biased region" description="Low complexity" evidence="1">
    <location>
        <begin position="28"/>
        <end position="38"/>
    </location>
</feature>
<comment type="caution">
    <text evidence="2">The sequence shown here is derived from an EMBL/GenBank/DDBJ whole genome shotgun (WGS) entry which is preliminary data.</text>
</comment>
<dbReference type="RefSeq" id="XP_051609510.1">
    <property type="nucleotide sequence ID" value="XM_051751274.1"/>
</dbReference>
<evidence type="ECO:0000313" key="2">
    <source>
        <dbReference type="EMBL" id="KAI5960007.1"/>
    </source>
</evidence>
<feature type="compositionally biased region" description="Polar residues" evidence="1">
    <location>
        <begin position="54"/>
        <end position="96"/>
    </location>
</feature>
<proteinExistence type="predicted"/>
<reference evidence="2 3" key="1">
    <citation type="journal article" date="2022" name="DNA Res.">
        <title>Genome analysis of five recently described species of the CUG-Ser clade uncovers Candida theae as a new hybrid lineage with pathogenic potential in the Candida parapsilosis species complex.</title>
        <authorList>
            <person name="Mixao V."/>
            <person name="Del Olmo V."/>
            <person name="Hegedusova E."/>
            <person name="Saus E."/>
            <person name="Pryszcz L."/>
            <person name="Cillingova A."/>
            <person name="Nosek J."/>
            <person name="Gabaldon T."/>
        </authorList>
    </citation>
    <scope>NUCLEOTIDE SEQUENCE [LARGE SCALE GENOMIC DNA]</scope>
    <source>
        <strain evidence="2 3">CBS 12239</strain>
    </source>
</reference>
<organism evidence="2 3">
    <name type="scientific">Candida theae</name>
    <dbReference type="NCBI Taxonomy" id="1198502"/>
    <lineage>
        <taxon>Eukaryota</taxon>
        <taxon>Fungi</taxon>
        <taxon>Dikarya</taxon>
        <taxon>Ascomycota</taxon>
        <taxon>Saccharomycotina</taxon>
        <taxon>Pichiomycetes</taxon>
        <taxon>Debaryomycetaceae</taxon>
        <taxon>Candida/Lodderomyces clade</taxon>
        <taxon>Candida</taxon>
    </lineage>
</organism>
<dbReference type="EMBL" id="JAIHNG010000100">
    <property type="protein sequence ID" value="KAI5960007.1"/>
    <property type="molecule type" value="Genomic_DNA"/>
</dbReference>
<protein>
    <submittedName>
        <fullName evidence="2">Uncharacterized protein</fullName>
    </submittedName>
</protein>
<dbReference type="AlphaFoldDB" id="A0AAD5FZA1"/>
<evidence type="ECO:0000313" key="3">
    <source>
        <dbReference type="Proteomes" id="UP001204833"/>
    </source>
</evidence>
<accession>A0AAD5FZA1</accession>
<keyword evidence="3" id="KW-1185">Reference proteome</keyword>
<feature type="compositionally biased region" description="Polar residues" evidence="1">
    <location>
        <begin position="1"/>
        <end position="10"/>
    </location>
</feature>
<evidence type="ECO:0000256" key="1">
    <source>
        <dbReference type="SAM" id="MobiDB-lite"/>
    </source>
</evidence>
<feature type="region of interest" description="Disordered" evidence="1">
    <location>
        <begin position="1"/>
        <end position="105"/>
    </location>
</feature>
<feature type="region of interest" description="Disordered" evidence="1">
    <location>
        <begin position="481"/>
        <end position="513"/>
    </location>
</feature>
<feature type="compositionally biased region" description="Basic residues" evidence="1">
    <location>
        <begin position="482"/>
        <end position="513"/>
    </location>
</feature>
<dbReference type="Proteomes" id="UP001204833">
    <property type="component" value="Unassembled WGS sequence"/>
</dbReference>
<gene>
    <name evidence="2" type="ORF">KGF57_002007</name>
</gene>
<dbReference type="GeneID" id="76150066"/>
<name>A0AAD5FZA1_9ASCO</name>
<sequence length="513" mass="58785">MSFRHNNNSPGRGRRYNKNYNQEGGSSGNDSHNHNNNNKNKRRREESDTYVPVPQSSFQSAHSNLPRNWPTQPRSHYHSTNSTVSSHTENIVTNQKQGHELGRSSRDRIGDSIFQKRIPKFNDTKNWIDIDMEQDPEDVVQKIKHIYPYGVEKTVAAANTEINNILNTNLVTLCNKVKYEPKDGIRYLLAVVPKKRHCLLIGNGVSIDDVFLSIVNFLFENIFQRVLIVTRNVQETLQQLVYFAGTKLTINNKFHTSETEPHINIQDPSELDDKVKVDYIIWTVFSPSDLAKIPTITKQGPTLMASPFGLDEFSIQQIGAQSEAIIYPVNKTWCNLELKFINSTSLDKKIRYISLNFTGSDWGVACLTKKAAETVAKHLGKRVLHIDKELRQNLTRIQKSGKPVVTSLLQNLSLCKTIILICPDRNYKKFENFVKTYEGRNKKYIILMCQGDFSSGKPYYDLGVAVNAEMSDEIVAEFKKEIKGKKSPKQKKPKQKNNQRQKPKKAMKRKKKE</sequence>